<organism evidence="3 4">
    <name type="scientific">Galerina marginata (strain CBS 339.88)</name>
    <dbReference type="NCBI Taxonomy" id="685588"/>
    <lineage>
        <taxon>Eukaryota</taxon>
        <taxon>Fungi</taxon>
        <taxon>Dikarya</taxon>
        <taxon>Basidiomycota</taxon>
        <taxon>Agaricomycotina</taxon>
        <taxon>Agaricomycetes</taxon>
        <taxon>Agaricomycetidae</taxon>
        <taxon>Agaricales</taxon>
        <taxon>Agaricineae</taxon>
        <taxon>Strophariaceae</taxon>
        <taxon>Galerina</taxon>
    </lineage>
</organism>
<name>A0A067TW67_GALM3</name>
<feature type="domain" description="DUF6699" evidence="2">
    <location>
        <begin position="105"/>
        <end position="218"/>
    </location>
</feature>
<reference evidence="4" key="1">
    <citation type="journal article" date="2014" name="Proc. Natl. Acad. Sci. U.S.A.">
        <title>Extensive sampling of basidiomycete genomes demonstrates inadequacy of the white-rot/brown-rot paradigm for wood decay fungi.</title>
        <authorList>
            <person name="Riley R."/>
            <person name="Salamov A.A."/>
            <person name="Brown D.W."/>
            <person name="Nagy L.G."/>
            <person name="Floudas D."/>
            <person name="Held B.W."/>
            <person name="Levasseur A."/>
            <person name="Lombard V."/>
            <person name="Morin E."/>
            <person name="Otillar R."/>
            <person name="Lindquist E.A."/>
            <person name="Sun H."/>
            <person name="LaButti K.M."/>
            <person name="Schmutz J."/>
            <person name="Jabbour D."/>
            <person name="Luo H."/>
            <person name="Baker S.E."/>
            <person name="Pisabarro A.G."/>
            <person name="Walton J.D."/>
            <person name="Blanchette R.A."/>
            <person name="Henrissat B."/>
            <person name="Martin F."/>
            <person name="Cullen D."/>
            <person name="Hibbett D.S."/>
            <person name="Grigoriev I.V."/>
        </authorList>
    </citation>
    <scope>NUCLEOTIDE SEQUENCE [LARGE SCALE GENOMIC DNA]</scope>
    <source>
        <strain evidence="4">CBS 339.88</strain>
    </source>
</reference>
<evidence type="ECO:0000313" key="3">
    <source>
        <dbReference type="EMBL" id="KDR83253.1"/>
    </source>
</evidence>
<evidence type="ECO:0000313" key="4">
    <source>
        <dbReference type="Proteomes" id="UP000027222"/>
    </source>
</evidence>
<dbReference type="EMBL" id="KL142369">
    <property type="protein sequence ID" value="KDR83253.1"/>
    <property type="molecule type" value="Genomic_DNA"/>
</dbReference>
<dbReference type="Proteomes" id="UP000027222">
    <property type="component" value="Unassembled WGS sequence"/>
</dbReference>
<evidence type="ECO:0000259" key="2">
    <source>
        <dbReference type="Pfam" id="PF20415"/>
    </source>
</evidence>
<feature type="region of interest" description="Disordered" evidence="1">
    <location>
        <begin position="1"/>
        <end position="40"/>
    </location>
</feature>
<dbReference type="InterPro" id="IPR046522">
    <property type="entry name" value="DUF6699"/>
</dbReference>
<dbReference type="HOGENOM" id="CLU_1180299_0_0_1"/>
<feature type="compositionally biased region" description="Polar residues" evidence="1">
    <location>
        <begin position="15"/>
        <end position="40"/>
    </location>
</feature>
<proteinExistence type="predicted"/>
<gene>
    <name evidence="3" type="ORF">GALMADRAFT_134737</name>
</gene>
<feature type="compositionally biased region" description="Polar residues" evidence="1">
    <location>
        <begin position="72"/>
        <end position="81"/>
    </location>
</feature>
<evidence type="ECO:0000256" key="1">
    <source>
        <dbReference type="SAM" id="MobiDB-lite"/>
    </source>
</evidence>
<sequence length="235" mass="25925">MTPWTHPSSLPPSTPRNENTVSSRSTPSASPRNANRSRGNSWRVRFADIFRSPRLPEPLRITPINSPKKGSCNPTDKNPNRIQEPLWESTPENIVILDVLKSGNLRWDVRMQPASAVACPAYPPSPYYYPDPDTPALAPNVKVAVLELDGGPSSSWLGHLTKIWGPVVVCSSSGPITLRSVLDAIYTYCMIPLSDPEISRLAPTEAAMHSLDIARASRYYLLNCKSSLDQPAFYV</sequence>
<dbReference type="OrthoDB" id="3241567at2759"/>
<dbReference type="AlphaFoldDB" id="A0A067TW67"/>
<keyword evidence="4" id="KW-1185">Reference proteome</keyword>
<accession>A0A067TW67</accession>
<protein>
    <recommendedName>
        <fullName evidence="2">DUF6699 domain-containing protein</fullName>
    </recommendedName>
</protein>
<feature type="region of interest" description="Disordered" evidence="1">
    <location>
        <begin position="57"/>
        <end position="83"/>
    </location>
</feature>
<dbReference type="Pfam" id="PF20415">
    <property type="entry name" value="DUF6699"/>
    <property type="match status" value="1"/>
</dbReference>